<dbReference type="EMBL" id="JAFCNB010000032">
    <property type="protein sequence ID" value="MBP2708422.1"/>
    <property type="molecule type" value="Genomic_DNA"/>
</dbReference>
<evidence type="ECO:0000256" key="1">
    <source>
        <dbReference type="SAM" id="MobiDB-lite"/>
    </source>
</evidence>
<organism evidence="3 4">
    <name type="scientific">Microbispora oryzae</name>
    <dbReference type="NCBI Taxonomy" id="2806554"/>
    <lineage>
        <taxon>Bacteria</taxon>
        <taxon>Bacillati</taxon>
        <taxon>Actinomycetota</taxon>
        <taxon>Actinomycetes</taxon>
        <taxon>Streptosporangiales</taxon>
        <taxon>Streptosporangiaceae</taxon>
        <taxon>Microbispora</taxon>
    </lineage>
</organism>
<reference evidence="3" key="1">
    <citation type="submission" date="2021-02" db="EMBL/GenBank/DDBJ databases">
        <title>Draft genome sequence of Microbispora sp. RL4-1S isolated from rice leaves in Thailand.</title>
        <authorList>
            <person name="Muangham S."/>
            <person name="Duangmal K."/>
        </authorList>
    </citation>
    <scope>NUCLEOTIDE SEQUENCE</scope>
    <source>
        <strain evidence="3">RL4-1S</strain>
    </source>
</reference>
<dbReference type="RefSeq" id="WP_210159683.1">
    <property type="nucleotide sequence ID" value="NZ_JAFCNB010000032.1"/>
</dbReference>
<dbReference type="PANTHER" id="PTHR43685:SF2">
    <property type="entry name" value="GLYCOSYLTRANSFERASE 2-LIKE DOMAIN-CONTAINING PROTEIN"/>
    <property type="match status" value="1"/>
</dbReference>
<dbReference type="Pfam" id="PF00535">
    <property type="entry name" value="Glycos_transf_2"/>
    <property type="match status" value="1"/>
</dbReference>
<accession>A0A940WR53</accession>
<proteinExistence type="predicted"/>
<dbReference type="Proteomes" id="UP000674234">
    <property type="component" value="Unassembled WGS sequence"/>
</dbReference>
<evidence type="ECO:0000313" key="3">
    <source>
        <dbReference type="EMBL" id="MBP2708422.1"/>
    </source>
</evidence>
<gene>
    <name evidence="3" type="ORF">JOL79_32050</name>
</gene>
<evidence type="ECO:0000259" key="2">
    <source>
        <dbReference type="Pfam" id="PF00535"/>
    </source>
</evidence>
<name>A0A940WR53_9ACTN</name>
<dbReference type="AlphaFoldDB" id="A0A940WR53"/>
<dbReference type="InterPro" id="IPR050834">
    <property type="entry name" value="Glycosyltransf_2"/>
</dbReference>
<sequence>MSPPSPLVSVVVPAHNCEKTLRACLSSALSQTYPTVEVVVVDDASTDGTREIAREFPCTLVAQPYNMGVSAARNAGAAAARGAVLFFLDSDVALAPDAVANAVRLLGEDPRCGCVYGVYAKEPLVDDGPVETYRTLRMHHALLRGAGLTATAVFALAAVPRAVFDEVGPFDARLRSAEDDDYSERLLARHRIRLSPQVSGRHDEADRLLPLLAEQYRRSRLLRFSARNRMRPDALKINRMAGVLTTALTLAAVPLALAWPPALPLPAVLFAAFAVSDPPLTRFVLREKGPAFLAYFTALHFLTHAAQLFGAAEGLARSAAGSSFGPSRRLAPRSPQSSKGR</sequence>
<evidence type="ECO:0000313" key="4">
    <source>
        <dbReference type="Proteomes" id="UP000674234"/>
    </source>
</evidence>
<comment type="caution">
    <text evidence="3">The sequence shown here is derived from an EMBL/GenBank/DDBJ whole genome shotgun (WGS) entry which is preliminary data.</text>
</comment>
<dbReference type="CDD" id="cd00761">
    <property type="entry name" value="Glyco_tranf_GTA_type"/>
    <property type="match status" value="1"/>
</dbReference>
<feature type="region of interest" description="Disordered" evidence="1">
    <location>
        <begin position="319"/>
        <end position="341"/>
    </location>
</feature>
<keyword evidence="4" id="KW-1185">Reference proteome</keyword>
<dbReference type="Gene3D" id="3.90.550.10">
    <property type="entry name" value="Spore Coat Polysaccharide Biosynthesis Protein SpsA, Chain A"/>
    <property type="match status" value="1"/>
</dbReference>
<dbReference type="InterPro" id="IPR001173">
    <property type="entry name" value="Glyco_trans_2-like"/>
</dbReference>
<dbReference type="PANTHER" id="PTHR43685">
    <property type="entry name" value="GLYCOSYLTRANSFERASE"/>
    <property type="match status" value="1"/>
</dbReference>
<dbReference type="InterPro" id="IPR029044">
    <property type="entry name" value="Nucleotide-diphossugar_trans"/>
</dbReference>
<feature type="domain" description="Glycosyltransferase 2-like" evidence="2">
    <location>
        <begin position="9"/>
        <end position="166"/>
    </location>
</feature>
<protein>
    <submittedName>
        <fullName evidence="3">Glycosyltransferase family 2 protein</fullName>
    </submittedName>
</protein>
<dbReference type="SUPFAM" id="SSF53448">
    <property type="entry name" value="Nucleotide-diphospho-sugar transferases"/>
    <property type="match status" value="1"/>
</dbReference>